<dbReference type="Gene3D" id="3.40.50.720">
    <property type="entry name" value="NAD(P)-binding Rossmann-like Domain"/>
    <property type="match status" value="1"/>
</dbReference>
<dbReference type="GO" id="GO:0016491">
    <property type="term" value="F:oxidoreductase activity"/>
    <property type="evidence" value="ECO:0007669"/>
    <property type="project" value="UniProtKB-KW"/>
</dbReference>
<keyword evidence="2" id="KW-0560">Oxidoreductase</keyword>
<dbReference type="PANTHER" id="PTHR24320">
    <property type="entry name" value="RETINOL DEHYDROGENASE"/>
    <property type="match status" value="1"/>
</dbReference>
<comment type="caution">
    <text evidence="4">The sequence shown here is derived from an EMBL/GenBank/DDBJ whole genome shotgun (WGS) entry which is preliminary data.</text>
</comment>
<evidence type="ECO:0000256" key="2">
    <source>
        <dbReference type="ARBA" id="ARBA00023002"/>
    </source>
</evidence>
<proteinExistence type="inferred from homology"/>
<evidence type="ECO:0000313" key="5">
    <source>
        <dbReference type="Proteomes" id="UP001224775"/>
    </source>
</evidence>
<dbReference type="InterPro" id="IPR002347">
    <property type="entry name" value="SDR_fam"/>
</dbReference>
<dbReference type="Pfam" id="PF00106">
    <property type="entry name" value="adh_short"/>
    <property type="match status" value="1"/>
</dbReference>
<feature type="transmembrane region" description="Helical" evidence="3">
    <location>
        <begin position="26"/>
        <end position="47"/>
    </location>
</feature>
<dbReference type="SUPFAM" id="SSF51735">
    <property type="entry name" value="NAD(P)-binding Rossmann-fold domains"/>
    <property type="match status" value="1"/>
</dbReference>
<dbReference type="PRINTS" id="PR00081">
    <property type="entry name" value="GDHRDH"/>
</dbReference>
<organism evidence="4 5">
    <name type="scientific">Skeletonema marinoi</name>
    <dbReference type="NCBI Taxonomy" id="267567"/>
    <lineage>
        <taxon>Eukaryota</taxon>
        <taxon>Sar</taxon>
        <taxon>Stramenopiles</taxon>
        <taxon>Ochrophyta</taxon>
        <taxon>Bacillariophyta</taxon>
        <taxon>Coscinodiscophyceae</taxon>
        <taxon>Thalassiosirophycidae</taxon>
        <taxon>Thalassiosirales</taxon>
        <taxon>Skeletonemataceae</taxon>
        <taxon>Skeletonema</taxon>
        <taxon>Skeletonema marinoi-dohrnii complex</taxon>
    </lineage>
</organism>
<dbReference type="AlphaFoldDB" id="A0AAD8Y8H9"/>
<accession>A0AAD8Y8H9</accession>
<dbReference type="PANTHER" id="PTHR24320:SF152">
    <property type="entry name" value="SHORT-CHAIN DEHYDROGENASE_REDUCTASE FAMILY PROTEIN"/>
    <property type="match status" value="1"/>
</dbReference>
<feature type="transmembrane region" description="Helical" evidence="3">
    <location>
        <begin position="82"/>
        <end position="101"/>
    </location>
</feature>
<keyword evidence="3" id="KW-0812">Transmembrane</keyword>
<dbReference type="EMBL" id="JATAAI010000015">
    <property type="protein sequence ID" value="KAK1740716.1"/>
    <property type="molecule type" value="Genomic_DNA"/>
</dbReference>
<protein>
    <submittedName>
        <fullName evidence="4">Retinol dehydrogenase-related protein</fullName>
    </submittedName>
</protein>
<keyword evidence="3" id="KW-1133">Transmembrane helix</keyword>
<dbReference type="Proteomes" id="UP001224775">
    <property type="component" value="Unassembled WGS sequence"/>
</dbReference>
<name>A0AAD8Y8H9_9STRA</name>
<evidence type="ECO:0000256" key="1">
    <source>
        <dbReference type="ARBA" id="ARBA00006484"/>
    </source>
</evidence>
<gene>
    <name evidence="4" type="ORF">QTG54_008811</name>
</gene>
<comment type="similarity">
    <text evidence="1">Belongs to the short-chain dehydrogenases/reductases (SDR) family.</text>
</comment>
<keyword evidence="3" id="KW-0472">Membrane</keyword>
<sequence>MFSVLVDLINAPSDAVSRDKGQKGSLLGTLIDAVLLVYSLAFCFFRVGELVPIMNTYPLEFKTGLIGAVSLRLMLPNRSMGQLVHVAALIALVYAMDAYLIKPLPAVSEISTTQTIFITGANSGVGFETARQLVVNYGLNVILGCRSPAKCNAAVNAINANANEGSASSLLIDLSNFDSVKQAAAQLSERKVDVLYNNAGFAPDLGSPVNEYLLDPSFTAMHLSHYLLTELLLQGNPSLRVVNTSSGTHHLCAIPFAYLPENLLHLIEWNPGCVDEQFLQLGIRTPTDSGAYFQAKIANIMHAISIPHNHPQATSVAIDLGWVGTSIQPWMKLSISPTSMKLMRDTQTGVLPAMHAILSSNEELLNGHGENRKWNDGGIIMNTMGKTEEPYNMSWWTGNLSREKMFELGHKLWVTSERTITSLTSN</sequence>
<reference evidence="4" key="1">
    <citation type="submission" date="2023-06" db="EMBL/GenBank/DDBJ databases">
        <title>Survivors Of The Sea: Transcriptome response of Skeletonema marinoi to long-term dormancy.</title>
        <authorList>
            <person name="Pinder M.I.M."/>
            <person name="Kourtchenko O."/>
            <person name="Robertson E.K."/>
            <person name="Larsson T."/>
            <person name="Maumus F."/>
            <person name="Osuna-Cruz C.M."/>
            <person name="Vancaester E."/>
            <person name="Stenow R."/>
            <person name="Vandepoele K."/>
            <person name="Ploug H."/>
            <person name="Bruchert V."/>
            <person name="Godhe A."/>
            <person name="Topel M."/>
        </authorList>
    </citation>
    <scope>NUCLEOTIDE SEQUENCE</scope>
    <source>
        <strain evidence="4">R05AC</strain>
    </source>
</reference>
<evidence type="ECO:0000256" key="3">
    <source>
        <dbReference type="SAM" id="Phobius"/>
    </source>
</evidence>
<dbReference type="InterPro" id="IPR036291">
    <property type="entry name" value="NAD(P)-bd_dom_sf"/>
</dbReference>
<keyword evidence="5" id="KW-1185">Reference proteome</keyword>
<evidence type="ECO:0000313" key="4">
    <source>
        <dbReference type="EMBL" id="KAK1740716.1"/>
    </source>
</evidence>